<dbReference type="Proteomes" id="UP000255697">
    <property type="component" value="Segment"/>
</dbReference>
<dbReference type="EMBL" id="MH460829">
    <property type="protein sequence ID" value="AXF40613.1"/>
    <property type="molecule type" value="Genomic_DNA"/>
</dbReference>
<gene>
    <name evidence="1" type="ORF">Ac3_044</name>
</gene>
<sequence>MAKWYKVDPELYDLAQQNYVYDNYKYHFIKNNPYIKIQDNGTITDLQDREIIAFRRNPEQDKRLVISPEHMIYFTEVPDPGPKVFSDIKFVVVEHYYGGDYETRGSFDDHIRAIEECERLSYLNPKGHYSVIVEYQSKYNFKI</sequence>
<accession>A0A345AUN0</accession>
<name>A0A345AUN0_9CAUD</name>
<organism evidence="1 2">
    <name type="scientific">Acinetobacter phage vB_ApiM_fHyAci03</name>
    <dbReference type="NCBI Taxonomy" id="2269366"/>
    <lineage>
        <taxon>Viruses</taxon>
        <taxon>Duplodnaviria</taxon>
        <taxon>Heunggongvirae</taxon>
        <taxon>Uroviricota</taxon>
        <taxon>Caudoviricetes</taxon>
        <taxon>Pantevenvirales</taxon>
        <taxon>Straboviridae</taxon>
        <taxon>Twarogvirinae</taxon>
        <taxon>Lazarusvirus</taxon>
        <taxon>Lazarusvirus fhyacithree</taxon>
    </lineage>
</organism>
<evidence type="ECO:0000313" key="1">
    <source>
        <dbReference type="EMBL" id="AXF40613.1"/>
    </source>
</evidence>
<evidence type="ECO:0000313" key="2">
    <source>
        <dbReference type="Proteomes" id="UP000255697"/>
    </source>
</evidence>
<keyword evidence="2" id="KW-1185">Reference proteome</keyword>
<reference evidence="2" key="1">
    <citation type="submission" date="2018-06" db="EMBL/GenBank/DDBJ databases">
        <title>Whole genome analysis of phage vB_ApiM_fHyAci03 infecting Acinetobacter pittii.</title>
        <authorList>
            <person name="Kiljunen S."/>
            <person name="Wicklund A."/>
            <person name="Skurnik M."/>
        </authorList>
    </citation>
    <scope>NUCLEOTIDE SEQUENCE [LARGE SCALE GENOMIC DNA]</scope>
</reference>
<protein>
    <submittedName>
        <fullName evidence="1">Uncharacterized protein</fullName>
    </submittedName>
</protein>
<proteinExistence type="predicted"/>